<dbReference type="Proteomes" id="UP001642484">
    <property type="component" value="Unassembled WGS sequence"/>
</dbReference>
<evidence type="ECO:0000313" key="2">
    <source>
        <dbReference type="Proteomes" id="UP001642484"/>
    </source>
</evidence>
<reference evidence="1 2" key="1">
    <citation type="submission" date="2024-02" db="EMBL/GenBank/DDBJ databases">
        <authorList>
            <person name="Chen Y."/>
            <person name="Shah S."/>
            <person name="Dougan E. K."/>
            <person name="Thang M."/>
            <person name="Chan C."/>
        </authorList>
    </citation>
    <scope>NUCLEOTIDE SEQUENCE [LARGE SCALE GENOMIC DNA]</scope>
</reference>
<gene>
    <name evidence="1" type="ORF">CCMP2556_LOCUS2021</name>
</gene>
<dbReference type="EMBL" id="CAXAMN010000732">
    <property type="protein sequence ID" value="CAK8990351.1"/>
    <property type="molecule type" value="Genomic_DNA"/>
</dbReference>
<comment type="caution">
    <text evidence="1">The sequence shown here is derived from an EMBL/GenBank/DDBJ whole genome shotgun (WGS) entry which is preliminary data.</text>
</comment>
<feature type="non-terminal residue" evidence="1">
    <location>
        <position position="83"/>
    </location>
</feature>
<keyword evidence="2" id="KW-1185">Reference proteome</keyword>
<sequence length="83" mass="8818">ELSELSASASDPAPIQLNAADLKLQRLELQVAAARECHHDGRPVATPQVSLGPKPAVPLEDLAAGLREMMGLEDNTSKLHAKK</sequence>
<feature type="non-terminal residue" evidence="1">
    <location>
        <position position="1"/>
    </location>
</feature>
<protein>
    <submittedName>
        <fullName evidence="1">Uncharacterized protein</fullName>
    </submittedName>
</protein>
<proteinExistence type="predicted"/>
<accession>A0ABP0HLE4</accession>
<evidence type="ECO:0000313" key="1">
    <source>
        <dbReference type="EMBL" id="CAK8990351.1"/>
    </source>
</evidence>
<organism evidence="1 2">
    <name type="scientific">Durusdinium trenchii</name>
    <dbReference type="NCBI Taxonomy" id="1381693"/>
    <lineage>
        <taxon>Eukaryota</taxon>
        <taxon>Sar</taxon>
        <taxon>Alveolata</taxon>
        <taxon>Dinophyceae</taxon>
        <taxon>Suessiales</taxon>
        <taxon>Symbiodiniaceae</taxon>
        <taxon>Durusdinium</taxon>
    </lineage>
</organism>
<name>A0ABP0HLE4_9DINO</name>